<name>A0A7U4RPU1_9BACT</name>
<evidence type="ECO:0000256" key="3">
    <source>
        <dbReference type="ARBA" id="ARBA00023239"/>
    </source>
</evidence>
<dbReference type="HAMAP" id="MF_00995">
    <property type="entry name" value="MqnA"/>
    <property type="match status" value="1"/>
</dbReference>
<accession>A0A7U4RPU1</accession>
<dbReference type="PANTHER" id="PTHR37690">
    <property type="entry name" value="CHORISMATE DEHYDRATASE"/>
    <property type="match status" value="1"/>
</dbReference>
<keyword evidence="3 4" id="KW-0456">Lyase</keyword>
<dbReference type="Proteomes" id="UP000034444">
    <property type="component" value="Chromosome"/>
</dbReference>
<reference evidence="6" key="2">
    <citation type="journal article" date="2017" name="Stand. Genomic Sci.">
        <title>Complete genome sequence of the sulfur-oxidizing chemolithoautotrophic Sulfurovum lithotrophicum 42BKTT.</title>
        <authorList>
            <person name="Jeon W."/>
            <person name="Priscilla L."/>
            <person name="Park G."/>
            <person name="Lee H."/>
            <person name="Lee N."/>
            <person name="Lee D."/>
            <person name="Kwon H."/>
            <person name="Ahn I."/>
            <person name="Lee C."/>
            <person name="Lee H."/>
            <person name="Ahn J."/>
        </authorList>
    </citation>
    <scope>NUCLEOTIDE SEQUENCE [LARGE SCALE GENOMIC DNA]</scope>
    <source>
        <strain evidence="6">ATCC BAA-797 / 42BKT</strain>
    </source>
</reference>
<dbReference type="OrthoDB" id="9810112at2"/>
<dbReference type="AlphaFoldDB" id="A0A7U4RPU1"/>
<protein>
    <recommendedName>
        <fullName evidence="4">Chorismate dehydratase</fullName>
        <ecNumber evidence="4">4.2.1.151</ecNumber>
    </recommendedName>
    <alternativeName>
        <fullName evidence="4">Menaquinone biosynthetic enzyme MqnA</fullName>
    </alternativeName>
</protein>
<keyword evidence="2 4" id="KW-0474">Menaquinone biosynthesis</keyword>
<organism evidence="5 6">
    <name type="scientific">Sulfurovum lithotrophicum</name>
    <dbReference type="NCBI Taxonomy" id="206403"/>
    <lineage>
        <taxon>Bacteria</taxon>
        <taxon>Pseudomonadati</taxon>
        <taxon>Campylobacterota</taxon>
        <taxon>Epsilonproteobacteria</taxon>
        <taxon>Campylobacterales</taxon>
        <taxon>Sulfurovaceae</taxon>
        <taxon>Sulfurovum</taxon>
    </lineage>
</organism>
<comment type="pathway">
    <text evidence="1 4">Quinol/quinone metabolism; menaquinone biosynthesis.</text>
</comment>
<sequence length="211" mass="24180">MLFGSISYLNLLPFQLFLKRYLKSSSAKMAFRYKRAVPSQINRSLKRKEVNAAFISSIESRKFGCTDLGIIADKKVYSVLLREGEDQYDPASATSNRLAKVLGLKGRVLIGDAALKYYLGGGEGIDLAEAWYEKTGLPFVFARLCYNKNGVQVENLAKQFARTKVRIPQYILKKEAKQRGITPKQLTWYLEQIYYTMGYREKRSLKKFLNT</sequence>
<evidence type="ECO:0000313" key="6">
    <source>
        <dbReference type="Proteomes" id="UP000034444"/>
    </source>
</evidence>
<comment type="function">
    <text evidence="4">Catalyzes the dehydration of chorismate into 3-[(1-carboxyvinyl)oxy]benzoate, a step in the biosynthesis of menaquinone (MK, vitamin K2).</text>
</comment>
<keyword evidence="6" id="KW-1185">Reference proteome</keyword>
<proteinExistence type="inferred from homology"/>
<dbReference type="EMBL" id="CP011308">
    <property type="protein sequence ID" value="AKF24148.1"/>
    <property type="molecule type" value="Genomic_DNA"/>
</dbReference>
<dbReference type="RefSeq" id="WP_046550254.1">
    <property type="nucleotide sequence ID" value="NZ_CP011308.1"/>
</dbReference>
<dbReference type="PANTHER" id="PTHR37690:SF1">
    <property type="entry name" value="CHORISMATE DEHYDRATASE"/>
    <property type="match status" value="1"/>
</dbReference>
<evidence type="ECO:0000256" key="4">
    <source>
        <dbReference type="HAMAP-Rule" id="MF_00995"/>
    </source>
</evidence>
<comment type="similarity">
    <text evidence="4">Belongs to the MqnA/MqnD family. MqnA subfamily.</text>
</comment>
<dbReference type="Pfam" id="PF02621">
    <property type="entry name" value="VitK2_biosynth"/>
    <property type="match status" value="2"/>
</dbReference>
<evidence type="ECO:0000256" key="2">
    <source>
        <dbReference type="ARBA" id="ARBA00022428"/>
    </source>
</evidence>
<dbReference type="SUPFAM" id="SSF53850">
    <property type="entry name" value="Periplasmic binding protein-like II"/>
    <property type="match status" value="1"/>
</dbReference>
<dbReference type="InterPro" id="IPR003773">
    <property type="entry name" value="Menaquinone_biosynth"/>
</dbReference>
<evidence type="ECO:0000256" key="1">
    <source>
        <dbReference type="ARBA" id="ARBA00004863"/>
    </source>
</evidence>
<reference evidence="5 6" key="1">
    <citation type="submission" date="2015-04" db="EMBL/GenBank/DDBJ databases">
        <title>Complete genome sequence of Sulfurovum lithotrophicum ATCC BAA-797T.</title>
        <authorList>
            <person name="Ahn J."/>
            <person name="Park G."/>
            <person name="Jeon W."/>
            <person name="Jang Y."/>
            <person name="Jang M."/>
            <person name="Lee H."/>
            <person name="Lee H."/>
        </authorList>
    </citation>
    <scope>NUCLEOTIDE SEQUENCE [LARGE SCALE GENOMIC DNA]</scope>
    <source>
        <strain evidence="6">ATCC BAA-797 / 42BKT</strain>
    </source>
</reference>
<comment type="catalytic activity">
    <reaction evidence="4">
        <text>chorismate = 3-[(1-carboxyvinyl)-oxy]benzoate + H2O</text>
        <dbReference type="Rhea" id="RHEA:40051"/>
        <dbReference type="ChEBI" id="CHEBI:15377"/>
        <dbReference type="ChEBI" id="CHEBI:29748"/>
        <dbReference type="ChEBI" id="CHEBI:76981"/>
        <dbReference type="EC" id="4.2.1.151"/>
    </reaction>
</comment>
<dbReference type="Gene3D" id="3.40.190.10">
    <property type="entry name" value="Periplasmic binding protein-like II"/>
    <property type="match status" value="1"/>
</dbReference>
<dbReference type="KEGG" id="slh:YH65_01075"/>
<dbReference type="GO" id="GO:0009234">
    <property type="term" value="P:menaquinone biosynthetic process"/>
    <property type="evidence" value="ECO:0007669"/>
    <property type="project" value="UniProtKB-UniRule"/>
</dbReference>
<dbReference type="InterPro" id="IPR030868">
    <property type="entry name" value="MqnA"/>
</dbReference>
<dbReference type="EC" id="4.2.1.151" evidence="4"/>
<dbReference type="UniPathway" id="UPA00079"/>
<dbReference type="GO" id="GO:0016836">
    <property type="term" value="F:hydro-lyase activity"/>
    <property type="evidence" value="ECO:0007669"/>
    <property type="project" value="UniProtKB-UniRule"/>
</dbReference>
<evidence type="ECO:0000313" key="5">
    <source>
        <dbReference type="EMBL" id="AKF24148.1"/>
    </source>
</evidence>
<gene>
    <name evidence="4" type="primary">mqnA</name>
    <name evidence="5" type="ORF">YH65_01075</name>
</gene>